<sequence length="185" mass="21135">MHPCTYVLSLSLCLSRLVQIICCCIYAHSSYLQGHLCPTDSSKSLINLKGSMVFSCSSSNRYMRSVLHSLRLNVFIKSLFFFFLALSLSIVHFTVLSLADTVRLGYTHRHHSLLVPNTSSPSNLQAVTVFPQYITRTQSRDHRKDKLLWSKVLLSASLGRRKSAHLRRIIERVLLNLKRYLVDPI</sequence>
<feature type="chain" id="PRO_5016464101" evidence="2">
    <location>
        <begin position="21"/>
        <end position="185"/>
    </location>
</feature>
<keyword evidence="1" id="KW-0472">Membrane</keyword>
<dbReference type="RefSeq" id="XP_025355114.1">
    <property type="nucleotide sequence ID" value="XM_025502218.1"/>
</dbReference>
<gene>
    <name evidence="3" type="ORF">FA14DRAFT_34373</name>
</gene>
<name>A0A316VB97_9BASI</name>
<dbReference type="Proteomes" id="UP000245771">
    <property type="component" value="Unassembled WGS sequence"/>
</dbReference>
<accession>A0A316VB97</accession>
<dbReference type="GeneID" id="37023999"/>
<evidence type="ECO:0000256" key="2">
    <source>
        <dbReference type="SAM" id="SignalP"/>
    </source>
</evidence>
<dbReference type="InParanoid" id="A0A316VB97"/>
<keyword evidence="1" id="KW-1133">Transmembrane helix</keyword>
<evidence type="ECO:0000256" key="1">
    <source>
        <dbReference type="SAM" id="Phobius"/>
    </source>
</evidence>
<protein>
    <submittedName>
        <fullName evidence="3">Uncharacterized protein</fullName>
    </submittedName>
</protein>
<feature type="transmembrane region" description="Helical" evidence="1">
    <location>
        <begin position="79"/>
        <end position="99"/>
    </location>
</feature>
<dbReference type="AlphaFoldDB" id="A0A316VB97"/>
<keyword evidence="1" id="KW-0812">Transmembrane</keyword>
<dbReference type="EMBL" id="KZ819603">
    <property type="protein sequence ID" value="PWN34812.1"/>
    <property type="molecule type" value="Genomic_DNA"/>
</dbReference>
<evidence type="ECO:0000313" key="3">
    <source>
        <dbReference type="EMBL" id="PWN34812.1"/>
    </source>
</evidence>
<keyword evidence="4" id="KW-1185">Reference proteome</keyword>
<reference evidence="3 4" key="1">
    <citation type="journal article" date="2018" name="Mol. Biol. Evol.">
        <title>Broad Genomic Sampling Reveals a Smut Pathogenic Ancestry of the Fungal Clade Ustilaginomycotina.</title>
        <authorList>
            <person name="Kijpornyongpan T."/>
            <person name="Mondo S.J."/>
            <person name="Barry K."/>
            <person name="Sandor L."/>
            <person name="Lee J."/>
            <person name="Lipzen A."/>
            <person name="Pangilinan J."/>
            <person name="LaButti K."/>
            <person name="Hainaut M."/>
            <person name="Henrissat B."/>
            <person name="Grigoriev I.V."/>
            <person name="Spatafora J.W."/>
            <person name="Aime M.C."/>
        </authorList>
    </citation>
    <scope>NUCLEOTIDE SEQUENCE [LARGE SCALE GENOMIC DNA]</scope>
    <source>
        <strain evidence="3 4">MCA 3882</strain>
    </source>
</reference>
<feature type="signal peptide" evidence="2">
    <location>
        <begin position="1"/>
        <end position="20"/>
    </location>
</feature>
<evidence type="ECO:0000313" key="4">
    <source>
        <dbReference type="Proteomes" id="UP000245771"/>
    </source>
</evidence>
<proteinExistence type="predicted"/>
<keyword evidence="2" id="KW-0732">Signal</keyword>
<organism evidence="3 4">
    <name type="scientific">Meira miltonrushii</name>
    <dbReference type="NCBI Taxonomy" id="1280837"/>
    <lineage>
        <taxon>Eukaryota</taxon>
        <taxon>Fungi</taxon>
        <taxon>Dikarya</taxon>
        <taxon>Basidiomycota</taxon>
        <taxon>Ustilaginomycotina</taxon>
        <taxon>Exobasidiomycetes</taxon>
        <taxon>Exobasidiales</taxon>
        <taxon>Brachybasidiaceae</taxon>
        <taxon>Meira</taxon>
    </lineage>
</organism>